<evidence type="ECO:0000313" key="1">
    <source>
        <dbReference type="EMBL" id="KAF2537436.1"/>
    </source>
</evidence>
<protein>
    <submittedName>
        <fullName evidence="1">Uncharacterized protein</fullName>
    </submittedName>
</protein>
<proteinExistence type="predicted"/>
<reference evidence="1" key="1">
    <citation type="submission" date="2019-12" db="EMBL/GenBank/DDBJ databases">
        <title>Genome sequencing and annotation of Brassica cretica.</title>
        <authorList>
            <person name="Studholme D.J."/>
            <person name="Sarris P.F."/>
        </authorList>
    </citation>
    <scope>NUCLEOTIDE SEQUENCE</scope>
    <source>
        <strain evidence="1">PFS-001/15</strain>
        <tissue evidence="1">Leaf</tissue>
    </source>
</reference>
<sequence>MDGASSSGSLWEDRDSRFFFYLAFPQSDQKNFRRLGKSSHGQFQVSGLHFVQVSISSLSTLDSIVKPCDKTILWNKTVSFVWCYWCCLFSIRIGVLFTVSGLVGAKDKAAPIIAIPNVFGLFKPCTDNDSLHRKRLGMLGYED</sequence>
<accession>A0A8S9FYJ2</accession>
<evidence type="ECO:0000313" key="2">
    <source>
        <dbReference type="Proteomes" id="UP000712281"/>
    </source>
</evidence>
<dbReference type="Proteomes" id="UP000712281">
    <property type="component" value="Unassembled WGS sequence"/>
</dbReference>
<dbReference type="EMBL" id="QGKW02002228">
    <property type="protein sequence ID" value="KAF2537436.1"/>
    <property type="molecule type" value="Genomic_DNA"/>
</dbReference>
<name>A0A8S9FYJ2_BRACR</name>
<gene>
    <name evidence="1" type="ORF">F2Q68_00022104</name>
</gene>
<dbReference type="AlphaFoldDB" id="A0A8S9FYJ2"/>
<organism evidence="1 2">
    <name type="scientific">Brassica cretica</name>
    <name type="common">Mustard</name>
    <dbReference type="NCBI Taxonomy" id="69181"/>
    <lineage>
        <taxon>Eukaryota</taxon>
        <taxon>Viridiplantae</taxon>
        <taxon>Streptophyta</taxon>
        <taxon>Embryophyta</taxon>
        <taxon>Tracheophyta</taxon>
        <taxon>Spermatophyta</taxon>
        <taxon>Magnoliopsida</taxon>
        <taxon>eudicotyledons</taxon>
        <taxon>Gunneridae</taxon>
        <taxon>Pentapetalae</taxon>
        <taxon>rosids</taxon>
        <taxon>malvids</taxon>
        <taxon>Brassicales</taxon>
        <taxon>Brassicaceae</taxon>
        <taxon>Brassiceae</taxon>
        <taxon>Brassica</taxon>
    </lineage>
</organism>
<comment type="caution">
    <text evidence="1">The sequence shown here is derived from an EMBL/GenBank/DDBJ whole genome shotgun (WGS) entry which is preliminary data.</text>
</comment>